<evidence type="ECO:0000313" key="13">
    <source>
        <dbReference type="Proteomes" id="UP000732377"/>
    </source>
</evidence>
<dbReference type="Proteomes" id="UP000732377">
    <property type="component" value="Unassembled WGS sequence"/>
</dbReference>
<feature type="transmembrane region" description="Helical" evidence="8">
    <location>
        <begin position="18"/>
        <end position="38"/>
    </location>
</feature>
<feature type="region of interest" description="Disordered" evidence="7">
    <location>
        <begin position="371"/>
        <end position="395"/>
    </location>
</feature>
<feature type="domain" description="Mechanosensitive ion channel transmembrane helices 2/3" evidence="11">
    <location>
        <begin position="156"/>
        <end position="195"/>
    </location>
</feature>
<evidence type="ECO:0000256" key="5">
    <source>
        <dbReference type="ARBA" id="ARBA00022989"/>
    </source>
</evidence>
<evidence type="ECO:0000256" key="3">
    <source>
        <dbReference type="ARBA" id="ARBA00022475"/>
    </source>
</evidence>
<evidence type="ECO:0000259" key="10">
    <source>
        <dbReference type="Pfam" id="PF21082"/>
    </source>
</evidence>
<sequence length="395" mass="43300">MVVEQWLYDLRTALEQHWMAWAVFAAQLLVTWAVAGLAKRILRWIAHRVVSRSDTTLDDRLVEAGTPAVRWVILALGLRLALMSLGSAIPSFQAGGRYATQFTVAGNLAEAVVVIAVTVLVNALINAALDWYLHELAGRTDGTWDRELMPMIKKGVSAVVGFFALSIVLELFGISVSALIATAGVASAAIALASQDTLSNMLGGLAILIDRPFRVGDWIELTDGKVGVVVEIGLRTTRIRQFDGTALVVPNKDMANTRVINYALPSPQAAIRQTIRVTYDTDVEKAKKVLLDVLQSHPEVLKDPVPGVWLSAFNTYSLDLFFSCWVDSYTNRFRVTDELNMQILKAFRENGIALAIPAQHIRIQQKEDSLDQAVELPAPDGNRPVQAVPGDPENH</sequence>
<dbReference type="AlphaFoldDB" id="A0A953IB61"/>
<keyword evidence="4 8" id="KW-0812">Transmembrane</keyword>
<dbReference type="Pfam" id="PF00924">
    <property type="entry name" value="MS_channel_2nd"/>
    <property type="match status" value="1"/>
</dbReference>
<dbReference type="SUPFAM" id="SSF82861">
    <property type="entry name" value="Mechanosensitive channel protein MscS (YggB), transmembrane region"/>
    <property type="match status" value="1"/>
</dbReference>
<evidence type="ECO:0000256" key="2">
    <source>
        <dbReference type="ARBA" id="ARBA00008017"/>
    </source>
</evidence>
<dbReference type="InterPro" id="IPR006685">
    <property type="entry name" value="MscS_channel_2nd"/>
</dbReference>
<dbReference type="EMBL" id="PIUK01000007">
    <property type="protein sequence ID" value="MBY6274915.1"/>
    <property type="molecule type" value="Genomic_DNA"/>
</dbReference>
<dbReference type="InterPro" id="IPR045275">
    <property type="entry name" value="MscS_archaea/bacteria_type"/>
</dbReference>
<evidence type="ECO:0000256" key="6">
    <source>
        <dbReference type="ARBA" id="ARBA00023136"/>
    </source>
</evidence>
<dbReference type="Pfam" id="PF21082">
    <property type="entry name" value="MS_channel_3rd"/>
    <property type="match status" value="1"/>
</dbReference>
<dbReference type="SUPFAM" id="SSF50182">
    <property type="entry name" value="Sm-like ribonucleoproteins"/>
    <property type="match status" value="1"/>
</dbReference>
<dbReference type="Gene3D" id="2.30.30.60">
    <property type="match status" value="1"/>
</dbReference>
<reference evidence="12" key="1">
    <citation type="submission" date="2017-11" db="EMBL/GenBank/DDBJ databases">
        <title>Three new genomes from thermophilic consortium.</title>
        <authorList>
            <person name="Quaggio R."/>
            <person name="Amgarten D."/>
            <person name="Setubal J.C."/>
        </authorList>
    </citation>
    <scope>NUCLEOTIDE SEQUENCE</scope>
    <source>
        <strain evidence="12">ZCTH01-B2</strain>
    </source>
</reference>
<dbReference type="InterPro" id="IPR011014">
    <property type="entry name" value="MscS_channel_TM-2"/>
</dbReference>
<evidence type="ECO:0000313" key="12">
    <source>
        <dbReference type="EMBL" id="MBY6274915.1"/>
    </source>
</evidence>
<protein>
    <recommendedName>
        <fullName evidence="14">Mechanosensitive ion channel family protein</fullName>
    </recommendedName>
</protein>
<keyword evidence="6 8" id="KW-0472">Membrane</keyword>
<comment type="caution">
    <text evidence="12">The sequence shown here is derived from an EMBL/GenBank/DDBJ whole genome shotgun (WGS) entry which is preliminary data.</text>
</comment>
<keyword evidence="5 8" id="KW-1133">Transmembrane helix</keyword>
<gene>
    <name evidence="12" type="ORF">CWE10_01655</name>
</gene>
<feature type="transmembrane region" description="Helical" evidence="8">
    <location>
        <begin position="155"/>
        <end position="180"/>
    </location>
</feature>
<dbReference type="Gene3D" id="3.30.70.100">
    <property type="match status" value="1"/>
</dbReference>
<dbReference type="PANTHER" id="PTHR30221">
    <property type="entry name" value="SMALL-CONDUCTANCE MECHANOSENSITIVE CHANNEL"/>
    <property type="match status" value="1"/>
</dbReference>
<evidence type="ECO:0000256" key="4">
    <source>
        <dbReference type="ARBA" id="ARBA00022692"/>
    </source>
</evidence>
<feature type="transmembrane region" description="Helical" evidence="8">
    <location>
        <begin position="71"/>
        <end position="92"/>
    </location>
</feature>
<dbReference type="GO" id="GO:0005886">
    <property type="term" value="C:plasma membrane"/>
    <property type="evidence" value="ECO:0007669"/>
    <property type="project" value="UniProtKB-SubCell"/>
</dbReference>
<feature type="domain" description="Mechanosensitive ion channel MscS C-terminal" evidence="10">
    <location>
        <begin position="274"/>
        <end position="353"/>
    </location>
</feature>
<evidence type="ECO:0008006" key="14">
    <source>
        <dbReference type="Google" id="ProtNLM"/>
    </source>
</evidence>
<evidence type="ECO:0000256" key="1">
    <source>
        <dbReference type="ARBA" id="ARBA00004651"/>
    </source>
</evidence>
<feature type="transmembrane region" description="Helical" evidence="8">
    <location>
        <begin position="112"/>
        <end position="134"/>
    </location>
</feature>
<evidence type="ECO:0000256" key="7">
    <source>
        <dbReference type="SAM" id="MobiDB-lite"/>
    </source>
</evidence>
<dbReference type="InterPro" id="IPR010920">
    <property type="entry name" value="LSM_dom_sf"/>
</dbReference>
<comment type="subcellular location">
    <subcellularLocation>
        <location evidence="1">Cell membrane</location>
        <topology evidence="1">Multi-pass membrane protein</topology>
    </subcellularLocation>
</comment>
<dbReference type="PANTHER" id="PTHR30221:SF1">
    <property type="entry name" value="SMALL-CONDUCTANCE MECHANOSENSITIVE CHANNEL"/>
    <property type="match status" value="1"/>
</dbReference>
<evidence type="ECO:0000256" key="8">
    <source>
        <dbReference type="SAM" id="Phobius"/>
    </source>
</evidence>
<dbReference type="Gene3D" id="1.10.287.1260">
    <property type="match status" value="1"/>
</dbReference>
<dbReference type="InterPro" id="IPR049278">
    <property type="entry name" value="MS_channel_C"/>
</dbReference>
<dbReference type="Pfam" id="PF21088">
    <property type="entry name" value="MS_channel_1st"/>
    <property type="match status" value="1"/>
</dbReference>
<evidence type="ECO:0000259" key="11">
    <source>
        <dbReference type="Pfam" id="PF21088"/>
    </source>
</evidence>
<name>A0A953IB61_SYMTR</name>
<proteinExistence type="inferred from homology"/>
<keyword evidence="3" id="KW-1003">Cell membrane</keyword>
<feature type="domain" description="Mechanosensitive ion channel MscS" evidence="9">
    <location>
        <begin position="196"/>
        <end position="262"/>
    </location>
</feature>
<dbReference type="InterPro" id="IPR011066">
    <property type="entry name" value="MscS_channel_C_sf"/>
</dbReference>
<accession>A0A953IB61</accession>
<evidence type="ECO:0000259" key="9">
    <source>
        <dbReference type="Pfam" id="PF00924"/>
    </source>
</evidence>
<comment type="similarity">
    <text evidence="2">Belongs to the MscS (TC 1.A.23) family.</text>
</comment>
<dbReference type="GO" id="GO:0008381">
    <property type="term" value="F:mechanosensitive monoatomic ion channel activity"/>
    <property type="evidence" value="ECO:0007669"/>
    <property type="project" value="InterPro"/>
</dbReference>
<dbReference type="SUPFAM" id="SSF82689">
    <property type="entry name" value="Mechanosensitive channel protein MscS (YggB), C-terminal domain"/>
    <property type="match status" value="1"/>
</dbReference>
<organism evidence="12 13">
    <name type="scientific">Symbiobacterium thermophilum</name>
    <dbReference type="NCBI Taxonomy" id="2734"/>
    <lineage>
        <taxon>Bacteria</taxon>
        <taxon>Bacillati</taxon>
        <taxon>Bacillota</taxon>
        <taxon>Clostridia</taxon>
        <taxon>Eubacteriales</taxon>
        <taxon>Symbiobacteriaceae</taxon>
        <taxon>Symbiobacterium</taxon>
    </lineage>
</organism>
<dbReference type="InterPro" id="IPR023408">
    <property type="entry name" value="MscS_beta-dom_sf"/>
</dbReference>
<dbReference type="InterPro" id="IPR049142">
    <property type="entry name" value="MS_channel_1st"/>
</dbReference>